<organism evidence="1 2">
    <name type="scientific">Linderina pennispora</name>
    <dbReference type="NCBI Taxonomy" id="61395"/>
    <lineage>
        <taxon>Eukaryota</taxon>
        <taxon>Fungi</taxon>
        <taxon>Fungi incertae sedis</taxon>
        <taxon>Zoopagomycota</taxon>
        <taxon>Kickxellomycotina</taxon>
        <taxon>Kickxellomycetes</taxon>
        <taxon>Kickxellales</taxon>
        <taxon>Kickxellaceae</taxon>
        <taxon>Linderina</taxon>
    </lineage>
</organism>
<dbReference type="RefSeq" id="XP_040745336.1">
    <property type="nucleotide sequence ID" value="XM_040886747.1"/>
</dbReference>
<comment type="caution">
    <text evidence="1">The sequence shown here is derived from an EMBL/GenBank/DDBJ whole genome shotgun (WGS) entry which is preliminary data.</text>
</comment>
<protein>
    <submittedName>
        <fullName evidence="1">Uncharacterized protein</fullName>
    </submittedName>
</protein>
<proteinExistence type="predicted"/>
<keyword evidence="2" id="KW-1185">Reference proteome</keyword>
<dbReference type="Proteomes" id="UP000193922">
    <property type="component" value="Unassembled WGS sequence"/>
</dbReference>
<sequence length="138" mass="15877">MGKSSTISVPIGLISQNIEILDMPNIYFTLHQLFRVSKHLPYLKQLKPDIDLTDILHANGGIHRGCHDVCHTRREQVEEPRRIAVYLFCGRTNVMSSSAPCSAIWMRVARIWILPNDWIFSAILCLQGWLVWKRHGIT</sequence>
<gene>
    <name evidence="1" type="ORF">DL89DRAFT_265614</name>
</gene>
<evidence type="ECO:0000313" key="2">
    <source>
        <dbReference type="Proteomes" id="UP000193922"/>
    </source>
</evidence>
<dbReference type="GeneID" id="63803395"/>
<name>A0A1Y1WEK8_9FUNG</name>
<accession>A0A1Y1WEK8</accession>
<evidence type="ECO:0000313" key="1">
    <source>
        <dbReference type="EMBL" id="ORX71912.1"/>
    </source>
</evidence>
<dbReference type="AlphaFoldDB" id="A0A1Y1WEK8"/>
<feature type="non-terminal residue" evidence="1">
    <location>
        <position position="138"/>
    </location>
</feature>
<reference evidence="1 2" key="1">
    <citation type="submission" date="2016-07" db="EMBL/GenBank/DDBJ databases">
        <title>Pervasive Adenine N6-methylation of Active Genes in Fungi.</title>
        <authorList>
            <consortium name="DOE Joint Genome Institute"/>
            <person name="Mondo S.J."/>
            <person name="Dannebaum R.O."/>
            <person name="Kuo R.C."/>
            <person name="Labutti K."/>
            <person name="Haridas S."/>
            <person name="Kuo A."/>
            <person name="Salamov A."/>
            <person name="Ahrendt S.R."/>
            <person name="Lipzen A."/>
            <person name="Sullivan W."/>
            <person name="Andreopoulos W.B."/>
            <person name="Clum A."/>
            <person name="Lindquist E."/>
            <person name="Daum C."/>
            <person name="Ramamoorthy G.K."/>
            <person name="Gryganskyi A."/>
            <person name="Culley D."/>
            <person name="Magnuson J.K."/>
            <person name="James T.Y."/>
            <person name="O'Malley M.A."/>
            <person name="Stajich J.E."/>
            <person name="Spatafora J.W."/>
            <person name="Visel A."/>
            <person name="Grigoriev I.V."/>
        </authorList>
    </citation>
    <scope>NUCLEOTIDE SEQUENCE [LARGE SCALE GENOMIC DNA]</scope>
    <source>
        <strain evidence="1 2">ATCC 12442</strain>
    </source>
</reference>
<dbReference type="EMBL" id="MCFD01000003">
    <property type="protein sequence ID" value="ORX71912.1"/>
    <property type="molecule type" value="Genomic_DNA"/>
</dbReference>